<protein>
    <submittedName>
        <fullName evidence="4">Polysaccharide deacetylase domain protein</fullName>
    </submittedName>
</protein>
<dbReference type="InterPro" id="IPR011330">
    <property type="entry name" value="Glyco_hydro/deAcase_b/a-brl"/>
</dbReference>
<comment type="subcellular location">
    <subcellularLocation>
        <location evidence="1">Secreted</location>
    </subcellularLocation>
</comment>
<dbReference type="Proteomes" id="UP000325466">
    <property type="component" value="Unassembled WGS sequence"/>
</dbReference>
<dbReference type="Gene3D" id="3.20.20.370">
    <property type="entry name" value="Glycoside hydrolase/deacetylase"/>
    <property type="match status" value="1"/>
</dbReference>
<feature type="domain" description="NodB homology" evidence="3">
    <location>
        <begin position="259"/>
        <end position="371"/>
    </location>
</feature>
<dbReference type="PANTHER" id="PTHR34216:SF3">
    <property type="entry name" value="POLY-BETA-1,6-N-ACETYL-D-GLUCOSAMINE N-DEACETYLASE"/>
    <property type="match status" value="1"/>
</dbReference>
<accession>A0ABQ0YJ61</accession>
<dbReference type="InterPro" id="IPR002509">
    <property type="entry name" value="NODB_dom"/>
</dbReference>
<evidence type="ECO:0000256" key="1">
    <source>
        <dbReference type="ARBA" id="ARBA00004613"/>
    </source>
</evidence>
<evidence type="ECO:0000313" key="4">
    <source>
        <dbReference type="EMBL" id="GES36485.1"/>
    </source>
</evidence>
<evidence type="ECO:0000313" key="5">
    <source>
        <dbReference type="Proteomes" id="UP000325466"/>
    </source>
</evidence>
<dbReference type="Gene3D" id="2.60.120.430">
    <property type="entry name" value="Galactose-binding lectin"/>
    <property type="match status" value="1"/>
</dbReference>
<evidence type="ECO:0000256" key="2">
    <source>
        <dbReference type="ARBA" id="ARBA00022729"/>
    </source>
</evidence>
<keyword evidence="5" id="KW-1185">Reference proteome</keyword>
<keyword evidence="2" id="KW-0732">Signal</keyword>
<proteinExistence type="predicted"/>
<comment type="caution">
    <text evidence="4">The sequence shown here is derived from an EMBL/GenBank/DDBJ whole genome shotgun (WGS) entry which is preliminary data.</text>
</comment>
<sequence>MARKLVSFDEATGKLSPDVETALGNGFATKGEVGSKLDQTAVDARVRAVGDATYVRSVNGSAPDAAGNVSVAAGGALSISPRSPAPPVSNFIAPANQAGHGWTATGTGVTAEPNDTTDAVIGSQSFRYTTDGTGSTSFGIDKTIAAPVDVTGKYLRMWLKIDNYARLGQVSIWLGSGGLTNRRSGEPFVGSLGEKASALKGGEWVIIDMAISDFAASAGTPDLTQINTFRLRAYDNGTGPITVRFGGFALVDPPAAATGGVVTLTFDDSSASAYSIARPYMDKYGYAGVLFPILEQVGNPDRITVDQMRALQNYNGWEIGAHAHTSAQHALGMAGRTEADMRAELTTIKDWYTARGFAPTSYAYPIGEYDAIGERIVAEYFRAARGNATKFVETLPPSMPYRVRAVSVGPATPVATVSALIDKAVAGKGWVVVVFHGIQASAPSSPNTLTSTFQGIVDYIATSGAKVRTMQQVLSMV</sequence>
<evidence type="ECO:0000259" key="3">
    <source>
        <dbReference type="Pfam" id="PF01522"/>
    </source>
</evidence>
<dbReference type="InterPro" id="IPR051398">
    <property type="entry name" value="Polysacch_Deacetylase"/>
</dbReference>
<dbReference type="RefSeq" id="WP_043801343.1">
    <property type="nucleotide sequence ID" value="NZ_BLAH01000067.1"/>
</dbReference>
<name>A0ABQ0YJ61_9NOCA</name>
<reference evidence="4 5" key="1">
    <citation type="journal article" date="2018" name="Biodegradation">
        <title>1,4-Dioxane degradation characteristics of Rhodococcus aetherivorans JCM 14343.</title>
        <authorList>
            <person name="Inoue D."/>
            <person name="Tsunoda T."/>
            <person name="Yamamoto N."/>
            <person name="Ike M."/>
            <person name="Sei K."/>
        </authorList>
    </citation>
    <scope>NUCLEOTIDE SEQUENCE [LARGE SCALE GENOMIC DNA]</scope>
    <source>
        <strain evidence="4 5">JCM 14343</strain>
    </source>
</reference>
<dbReference type="EMBL" id="BLAH01000067">
    <property type="protein sequence ID" value="GES36485.1"/>
    <property type="molecule type" value="Genomic_DNA"/>
</dbReference>
<dbReference type="SUPFAM" id="SSF88713">
    <property type="entry name" value="Glycoside hydrolase/deacetylase"/>
    <property type="match status" value="1"/>
</dbReference>
<gene>
    <name evidence="4" type="ORF">RAJCM14343_1737</name>
</gene>
<dbReference type="PANTHER" id="PTHR34216">
    <property type="match status" value="1"/>
</dbReference>
<dbReference type="Pfam" id="PF01522">
    <property type="entry name" value="Polysacc_deac_1"/>
    <property type="match status" value="1"/>
</dbReference>
<dbReference type="CDD" id="cd10970">
    <property type="entry name" value="CE4_DAC_u1_6s"/>
    <property type="match status" value="1"/>
</dbReference>
<organism evidence="4 5">
    <name type="scientific">Rhodococcus aetherivorans</name>
    <dbReference type="NCBI Taxonomy" id="191292"/>
    <lineage>
        <taxon>Bacteria</taxon>
        <taxon>Bacillati</taxon>
        <taxon>Actinomycetota</taxon>
        <taxon>Actinomycetes</taxon>
        <taxon>Mycobacteriales</taxon>
        <taxon>Nocardiaceae</taxon>
        <taxon>Rhodococcus</taxon>
    </lineage>
</organism>